<protein>
    <submittedName>
        <fullName evidence="9">Chromatin modification-related protein EAF7</fullName>
    </submittedName>
</protein>
<evidence type="ECO:0000256" key="4">
    <source>
        <dbReference type="ARBA" id="ARBA00023015"/>
    </source>
</evidence>
<feature type="compositionally biased region" description="Basic residues" evidence="8">
    <location>
        <begin position="159"/>
        <end position="170"/>
    </location>
</feature>
<keyword evidence="4" id="KW-0805">Transcription regulation</keyword>
<comment type="function">
    <text evidence="7">Component of the NuA4 histone acetyltransferase complex which is involved in transcriptional activation of selected genes principally by acetylation of nucleosomal histone H4 and H2A. The NuA4 complex is also involved in DNA repair.</text>
</comment>
<reference evidence="9 10" key="1">
    <citation type="submission" date="2015-06" db="EMBL/GenBank/DDBJ databases">
        <title>Draft genome of the ant-associated black yeast Phialophora attae CBS 131958.</title>
        <authorList>
            <person name="Moreno L.F."/>
            <person name="Stielow B.J."/>
            <person name="de Hoog S."/>
            <person name="Vicente V.A."/>
            <person name="Weiss V.A."/>
            <person name="de Vries M."/>
            <person name="Cruz L.M."/>
            <person name="Souza E.M."/>
        </authorList>
    </citation>
    <scope>NUCLEOTIDE SEQUENCE [LARGE SCALE GENOMIC DNA]</scope>
    <source>
        <strain evidence="9 10">CBS 131958</strain>
    </source>
</reference>
<dbReference type="InterPro" id="IPR012423">
    <property type="entry name" value="Eaf7/MRGBP"/>
</dbReference>
<feature type="compositionally biased region" description="Acidic residues" evidence="8">
    <location>
        <begin position="195"/>
        <end position="228"/>
    </location>
</feature>
<dbReference type="Pfam" id="PF07904">
    <property type="entry name" value="Eaf7"/>
    <property type="match status" value="1"/>
</dbReference>
<dbReference type="GO" id="GO:0006357">
    <property type="term" value="P:regulation of transcription by RNA polymerase II"/>
    <property type="evidence" value="ECO:0007669"/>
    <property type="project" value="TreeGrafter"/>
</dbReference>
<dbReference type="OrthoDB" id="5595141at2759"/>
<keyword evidence="5" id="KW-0804">Transcription</keyword>
<dbReference type="PANTHER" id="PTHR13581">
    <property type="entry name" value="MRG-BINDING PROTEIN"/>
    <property type="match status" value="1"/>
</dbReference>
<dbReference type="RefSeq" id="XP_017997884.1">
    <property type="nucleotide sequence ID" value="XM_018143044.1"/>
</dbReference>
<keyword evidence="6" id="KW-0539">Nucleus</keyword>
<feature type="region of interest" description="Disordered" evidence="8">
    <location>
        <begin position="117"/>
        <end position="259"/>
    </location>
</feature>
<evidence type="ECO:0000313" key="9">
    <source>
        <dbReference type="EMBL" id="KPI37921.1"/>
    </source>
</evidence>
<dbReference type="GO" id="GO:0035267">
    <property type="term" value="C:NuA4 histone acetyltransferase complex"/>
    <property type="evidence" value="ECO:0007669"/>
    <property type="project" value="TreeGrafter"/>
</dbReference>
<keyword evidence="10" id="KW-1185">Reference proteome</keyword>
<dbReference type="GeneID" id="28734924"/>
<comment type="similarity">
    <text evidence="2">Belongs to the EAF7 family.</text>
</comment>
<evidence type="ECO:0000256" key="8">
    <source>
        <dbReference type="SAM" id="MobiDB-lite"/>
    </source>
</evidence>
<evidence type="ECO:0000256" key="6">
    <source>
        <dbReference type="ARBA" id="ARBA00023242"/>
    </source>
</evidence>
<name>A0A0N0NKA6_9EURO</name>
<gene>
    <name evidence="9" type="ORF">AB675_3025</name>
</gene>
<dbReference type="EMBL" id="LFJN01000021">
    <property type="protein sequence ID" value="KPI37921.1"/>
    <property type="molecule type" value="Genomic_DNA"/>
</dbReference>
<dbReference type="Proteomes" id="UP000038010">
    <property type="component" value="Unassembled WGS sequence"/>
</dbReference>
<dbReference type="PANTHER" id="PTHR13581:SF5">
    <property type="entry name" value="MRG_MORF4L-BINDING PROTEIN"/>
    <property type="match status" value="1"/>
</dbReference>
<feature type="compositionally biased region" description="Basic residues" evidence="8">
    <location>
        <begin position="234"/>
        <end position="259"/>
    </location>
</feature>
<accession>A0A0N0NKA6</accession>
<dbReference type="STRING" id="1664694.A0A0N0NKA6"/>
<evidence type="ECO:0000256" key="2">
    <source>
        <dbReference type="ARBA" id="ARBA00007117"/>
    </source>
</evidence>
<keyword evidence="3" id="KW-0156">Chromatin regulator</keyword>
<evidence type="ECO:0000256" key="7">
    <source>
        <dbReference type="ARBA" id="ARBA00025178"/>
    </source>
</evidence>
<evidence type="ECO:0000256" key="1">
    <source>
        <dbReference type="ARBA" id="ARBA00004123"/>
    </source>
</evidence>
<dbReference type="AlphaFoldDB" id="A0A0N0NKA6"/>
<evidence type="ECO:0000256" key="3">
    <source>
        <dbReference type="ARBA" id="ARBA00022853"/>
    </source>
</evidence>
<comment type="caution">
    <text evidence="9">The sequence shown here is derived from an EMBL/GenBank/DDBJ whole genome shotgun (WGS) entry which is preliminary data.</text>
</comment>
<proteinExistence type="inferred from homology"/>
<evidence type="ECO:0000256" key="5">
    <source>
        <dbReference type="ARBA" id="ARBA00023163"/>
    </source>
</evidence>
<organism evidence="9 10">
    <name type="scientific">Cyphellophora attinorum</name>
    <dbReference type="NCBI Taxonomy" id="1664694"/>
    <lineage>
        <taxon>Eukaryota</taxon>
        <taxon>Fungi</taxon>
        <taxon>Dikarya</taxon>
        <taxon>Ascomycota</taxon>
        <taxon>Pezizomycotina</taxon>
        <taxon>Eurotiomycetes</taxon>
        <taxon>Chaetothyriomycetidae</taxon>
        <taxon>Chaetothyriales</taxon>
        <taxon>Cyphellophoraceae</taxon>
        <taxon>Cyphellophora</taxon>
    </lineage>
</organism>
<sequence length="259" mass="28405">MATTLQQASTSQSTDLDSSQWAPDQETALLRSIITNKPVGMHKHFRMIAISNDLNQHSIATSTAQIWAKLNQLYDLPGLDEREDADITNLGDDEGAYWRDFELPGADFEALMWQRRLNPDDSHGSGSESPEAESAREQSEVAETDEARSSPVPSATGRGGRRGMARKSGRLTRLAQSEMEVDMATPGSTKAESVVPEDEDKVMEDAADEDDGANDDDADSSEEEEHEEEEKRGTTTRRGRGAPKRGRGGTGARRGRRRG</sequence>
<dbReference type="VEuPathDB" id="FungiDB:AB675_3025"/>
<evidence type="ECO:0000313" key="10">
    <source>
        <dbReference type="Proteomes" id="UP000038010"/>
    </source>
</evidence>
<comment type="subcellular location">
    <subcellularLocation>
        <location evidence="1">Nucleus</location>
    </subcellularLocation>
</comment>
<dbReference type="GO" id="GO:0006325">
    <property type="term" value="P:chromatin organization"/>
    <property type="evidence" value="ECO:0007669"/>
    <property type="project" value="UniProtKB-KW"/>
</dbReference>
<feature type="region of interest" description="Disordered" evidence="8">
    <location>
        <begin position="1"/>
        <end position="20"/>
    </location>
</feature>
<dbReference type="GO" id="GO:0005634">
    <property type="term" value="C:nucleus"/>
    <property type="evidence" value="ECO:0007669"/>
    <property type="project" value="UniProtKB-SubCell"/>
</dbReference>